<gene>
    <name evidence="3" type="ORF">PHJA_000138900</name>
</gene>
<comment type="caution">
    <text evidence="3">The sequence shown here is derived from an EMBL/GenBank/DDBJ whole genome shotgun (WGS) entry which is preliminary data.</text>
</comment>
<reference evidence="3" key="1">
    <citation type="submission" date="2020-07" db="EMBL/GenBank/DDBJ databases">
        <title>Ethylene signaling mediates host invasion by parasitic plants.</title>
        <authorList>
            <person name="Yoshida S."/>
        </authorList>
    </citation>
    <scope>NUCLEOTIDE SEQUENCE</scope>
    <source>
        <strain evidence="3">Okayama</strain>
    </source>
</reference>
<protein>
    <submittedName>
        <fullName evidence="3">Microtubule-associated protein tortifolia1</fullName>
    </submittedName>
</protein>
<organism evidence="3 4">
    <name type="scientific">Phtheirospermum japonicum</name>
    <dbReference type="NCBI Taxonomy" id="374723"/>
    <lineage>
        <taxon>Eukaryota</taxon>
        <taxon>Viridiplantae</taxon>
        <taxon>Streptophyta</taxon>
        <taxon>Embryophyta</taxon>
        <taxon>Tracheophyta</taxon>
        <taxon>Spermatophyta</taxon>
        <taxon>Magnoliopsida</taxon>
        <taxon>eudicotyledons</taxon>
        <taxon>Gunneridae</taxon>
        <taxon>Pentapetalae</taxon>
        <taxon>asterids</taxon>
        <taxon>lamiids</taxon>
        <taxon>Lamiales</taxon>
        <taxon>Orobanchaceae</taxon>
        <taxon>Orobanchaceae incertae sedis</taxon>
        <taxon>Phtheirospermum</taxon>
    </lineage>
</organism>
<name>A0A830B742_9LAMI</name>
<sequence>MSGFNSAKQAKARDLKHRVLTCLHKLSDRDTHPAAASELESIAKSLSADALPPFLSSISATDSSDKSPVRRHCVKLISVLADHHKNSLSPYLSKLLSAVVRRLRDPDSAVRSACVAASLSLSSNLTSPPFTSIAKPFLESLFTEQDQNAQTGAALCLAATIEGSRSPDAASLRRLLPRLEKLAKCDGFKAKAALLALIGSVAEVKGMLSSGGKNVVRNLITCLMEFLSSEDWAARKAAAEALMKIAAVEKATLSEYKASCLKTFEGKRFDKVKAARETMNQMIEAWKQIPDLTEEVSLLPESEESSKGTPFANGSSASTARKRSPLGSNGNKTGPATAMFRKLDRKKPAGLNISDNSPLNGLGERKQLERRDIKRALFSENNEKPKLNLFNKFGSRIVPCGDDSVVVSNEIEDVYKNQRESDELSLIRKQLLQIENQQSSLLDLLQRFIGSSQNGMHSLEARVHGLELALDEISFDIAVSTGRMSQNSPSRAVCCKLPGTEFLSSKLWRKGAARPSASRLPASGASEGFPVGNSRFLLQGGRGVIVNPLAKISSGSMGYSDVSSSGVGNNIRF</sequence>
<dbReference type="Gene3D" id="1.25.10.10">
    <property type="entry name" value="Leucine-rich Repeat Variant"/>
    <property type="match status" value="1"/>
</dbReference>
<dbReference type="Proteomes" id="UP000653305">
    <property type="component" value="Unassembled WGS sequence"/>
</dbReference>
<dbReference type="PANTHER" id="PTHR31355">
    <property type="entry name" value="MICROTUBULE-ASSOCIATED PROTEIN TORTIFOLIA1"/>
    <property type="match status" value="1"/>
</dbReference>
<dbReference type="PANTHER" id="PTHR31355:SF8">
    <property type="entry name" value="TORTIFOLIA1-LIKE PROTEIN 3"/>
    <property type="match status" value="1"/>
</dbReference>
<dbReference type="InterPro" id="IPR033337">
    <property type="entry name" value="TORTIFOLIA1/SINE1-2"/>
</dbReference>
<dbReference type="Pfam" id="PF24714">
    <property type="entry name" value="TOR1L1_N"/>
    <property type="match status" value="1"/>
</dbReference>
<dbReference type="EMBL" id="BMAC01000014">
    <property type="protein sequence ID" value="GFP79955.1"/>
    <property type="molecule type" value="Genomic_DNA"/>
</dbReference>
<dbReference type="InterPro" id="IPR011989">
    <property type="entry name" value="ARM-like"/>
</dbReference>
<evidence type="ECO:0000259" key="2">
    <source>
        <dbReference type="Pfam" id="PF24714"/>
    </source>
</evidence>
<dbReference type="GO" id="GO:0005874">
    <property type="term" value="C:microtubule"/>
    <property type="evidence" value="ECO:0007669"/>
    <property type="project" value="InterPro"/>
</dbReference>
<proteinExistence type="predicted"/>
<dbReference type="OrthoDB" id="1904066at2759"/>
<evidence type="ECO:0000256" key="1">
    <source>
        <dbReference type="SAM" id="MobiDB-lite"/>
    </source>
</evidence>
<feature type="domain" description="TORTIFOLIA1/SINE1-2 N-terminal" evidence="2">
    <location>
        <begin position="14"/>
        <end position="288"/>
    </location>
</feature>
<dbReference type="GO" id="GO:0008017">
    <property type="term" value="F:microtubule binding"/>
    <property type="evidence" value="ECO:0007669"/>
    <property type="project" value="InterPro"/>
</dbReference>
<feature type="region of interest" description="Disordered" evidence="1">
    <location>
        <begin position="297"/>
        <end position="337"/>
    </location>
</feature>
<dbReference type="InterPro" id="IPR057600">
    <property type="entry name" value="TORTIFOLIA1/SINE1-2_N"/>
</dbReference>
<accession>A0A830B742</accession>
<evidence type="ECO:0000313" key="3">
    <source>
        <dbReference type="EMBL" id="GFP79955.1"/>
    </source>
</evidence>
<dbReference type="SUPFAM" id="SSF48371">
    <property type="entry name" value="ARM repeat"/>
    <property type="match status" value="1"/>
</dbReference>
<evidence type="ECO:0000313" key="4">
    <source>
        <dbReference type="Proteomes" id="UP000653305"/>
    </source>
</evidence>
<dbReference type="AlphaFoldDB" id="A0A830B742"/>
<dbReference type="FunFam" id="1.25.10.10:FF:000549">
    <property type="entry name" value="ARM repeat superfamily protein"/>
    <property type="match status" value="1"/>
</dbReference>
<dbReference type="InterPro" id="IPR016024">
    <property type="entry name" value="ARM-type_fold"/>
</dbReference>
<keyword evidence="4" id="KW-1185">Reference proteome</keyword>